<gene>
    <name evidence="1" type="ORF">WA026_008833</name>
</gene>
<accession>A0AAW1VCK0</accession>
<proteinExistence type="predicted"/>
<comment type="caution">
    <text evidence="1">The sequence shown here is derived from an EMBL/GenBank/DDBJ whole genome shotgun (WGS) entry which is preliminary data.</text>
</comment>
<reference evidence="1 2" key="1">
    <citation type="submission" date="2023-03" db="EMBL/GenBank/DDBJ databases">
        <title>Genome insight into feeding habits of ladybird beetles.</title>
        <authorList>
            <person name="Li H.-S."/>
            <person name="Huang Y.-H."/>
            <person name="Pang H."/>
        </authorList>
    </citation>
    <scope>NUCLEOTIDE SEQUENCE [LARGE SCALE GENOMIC DNA]</scope>
    <source>
        <strain evidence="1">SYSU_2023b</strain>
        <tissue evidence="1">Whole body</tissue>
    </source>
</reference>
<evidence type="ECO:0000313" key="1">
    <source>
        <dbReference type="EMBL" id="KAK9890026.1"/>
    </source>
</evidence>
<keyword evidence="2" id="KW-1185">Reference proteome</keyword>
<evidence type="ECO:0000313" key="2">
    <source>
        <dbReference type="Proteomes" id="UP001431783"/>
    </source>
</evidence>
<dbReference type="EMBL" id="JARQZJ010000124">
    <property type="protein sequence ID" value="KAK9890026.1"/>
    <property type="molecule type" value="Genomic_DNA"/>
</dbReference>
<dbReference type="AlphaFoldDB" id="A0AAW1VCK0"/>
<name>A0AAW1VCK0_9CUCU</name>
<organism evidence="1 2">
    <name type="scientific">Henosepilachna vigintioctopunctata</name>
    <dbReference type="NCBI Taxonomy" id="420089"/>
    <lineage>
        <taxon>Eukaryota</taxon>
        <taxon>Metazoa</taxon>
        <taxon>Ecdysozoa</taxon>
        <taxon>Arthropoda</taxon>
        <taxon>Hexapoda</taxon>
        <taxon>Insecta</taxon>
        <taxon>Pterygota</taxon>
        <taxon>Neoptera</taxon>
        <taxon>Endopterygota</taxon>
        <taxon>Coleoptera</taxon>
        <taxon>Polyphaga</taxon>
        <taxon>Cucujiformia</taxon>
        <taxon>Coccinelloidea</taxon>
        <taxon>Coccinellidae</taxon>
        <taxon>Epilachninae</taxon>
        <taxon>Epilachnini</taxon>
        <taxon>Henosepilachna</taxon>
    </lineage>
</organism>
<dbReference type="Proteomes" id="UP001431783">
    <property type="component" value="Unassembled WGS sequence"/>
</dbReference>
<sequence length="103" mass="11573">MKRRFNIVDDPQSIADMLWDHFNILAVPHGCPAVGCGTGIPTLFLHPVYEYELRSVIDNLPNKYSAGLDEIPIVILEHVSTCISMPLVDIENIVLRMVPFLVN</sequence>
<protein>
    <submittedName>
        <fullName evidence="1">Uncharacterized protein</fullName>
    </submittedName>
</protein>